<feature type="chain" id="PRO_5012100807" description="Lipoprotein" evidence="1">
    <location>
        <begin position="20"/>
        <end position="79"/>
    </location>
</feature>
<dbReference type="PROSITE" id="PS51257">
    <property type="entry name" value="PROKAR_LIPOPROTEIN"/>
    <property type="match status" value="1"/>
</dbReference>
<dbReference type="STRING" id="1562698.DESAMIL20_1091"/>
<sequence>MIKKLKLIMLMCLPFLLSACHEYHSKEYYLSHPQKCVERFNYCKQNYGKLMYENQDCKNAYNAYLELQQSRTQMKQDLH</sequence>
<proteinExistence type="predicted"/>
<dbReference type="AlphaFoldDB" id="A0A1X4XVK1"/>
<gene>
    <name evidence="2" type="ORF">DESAMIL20_1091</name>
</gene>
<organism evidence="2 3">
    <name type="scientific">Desulfurella amilsii</name>
    <dbReference type="NCBI Taxonomy" id="1562698"/>
    <lineage>
        <taxon>Bacteria</taxon>
        <taxon>Pseudomonadati</taxon>
        <taxon>Campylobacterota</taxon>
        <taxon>Desulfurellia</taxon>
        <taxon>Desulfurellales</taxon>
        <taxon>Desulfurellaceae</taxon>
        <taxon>Desulfurella</taxon>
    </lineage>
</organism>
<evidence type="ECO:0000313" key="2">
    <source>
        <dbReference type="EMBL" id="OSS41538.1"/>
    </source>
</evidence>
<evidence type="ECO:0000313" key="3">
    <source>
        <dbReference type="Proteomes" id="UP000194141"/>
    </source>
</evidence>
<reference evidence="2 3" key="1">
    <citation type="journal article" date="2017" name="Front. Microbiol.">
        <title>Genome Sequence of Desulfurella amilsii Strain TR1 and Comparative Genomics of Desulfurellaceae Family.</title>
        <authorList>
            <person name="Florentino A.P."/>
            <person name="Stams A.J."/>
            <person name="Sanchez-Andrea I."/>
        </authorList>
    </citation>
    <scope>NUCLEOTIDE SEQUENCE [LARGE SCALE GENOMIC DNA]</scope>
    <source>
        <strain evidence="2 3">TR1</strain>
    </source>
</reference>
<dbReference type="InterPro" id="IPR047937">
    <property type="entry name" value="Eex_IncN-like"/>
</dbReference>
<dbReference type="NCBIfam" id="NF033894">
    <property type="entry name" value="Eex_IncN"/>
    <property type="match status" value="1"/>
</dbReference>
<keyword evidence="3" id="KW-1185">Reference proteome</keyword>
<accession>A0A1X4XVK1</accession>
<dbReference type="EMBL" id="MDSU01000018">
    <property type="protein sequence ID" value="OSS41538.1"/>
    <property type="molecule type" value="Genomic_DNA"/>
</dbReference>
<evidence type="ECO:0008006" key="4">
    <source>
        <dbReference type="Google" id="ProtNLM"/>
    </source>
</evidence>
<protein>
    <recommendedName>
        <fullName evidence="4">Lipoprotein</fullName>
    </recommendedName>
</protein>
<name>A0A1X4XVK1_9BACT</name>
<keyword evidence="1" id="KW-0732">Signal</keyword>
<comment type="caution">
    <text evidence="2">The sequence shown here is derived from an EMBL/GenBank/DDBJ whole genome shotgun (WGS) entry which is preliminary data.</text>
</comment>
<dbReference type="RefSeq" id="WP_143340251.1">
    <property type="nucleotide sequence ID" value="NZ_MDSU01000018.1"/>
</dbReference>
<dbReference type="Proteomes" id="UP000194141">
    <property type="component" value="Unassembled WGS sequence"/>
</dbReference>
<feature type="signal peptide" evidence="1">
    <location>
        <begin position="1"/>
        <end position="19"/>
    </location>
</feature>
<evidence type="ECO:0000256" key="1">
    <source>
        <dbReference type="SAM" id="SignalP"/>
    </source>
</evidence>